<dbReference type="GO" id="GO:0051607">
    <property type="term" value="P:defense response to virus"/>
    <property type="evidence" value="ECO:0007669"/>
    <property type="project" value="UniProtKB-KW"/>
</dbReference>
<sequence>MRMKLQYELQNCTLDLDYRRMFLSFIKKSLEESDNKFYQEMYVSSLKTKRFTFSVQLYRAKYMENSVLLEEPKFDVLLSTADYGIFLRFYNAFLRQKNISFPVKHENVMKLSKIFLENEITITLEEMLISLASPLVVREHIRETNKDNYYIHSDEKFLSCLKAIIKNDLEGHELLTETMVDELEVESVACKFVLVKAFGSRIPASLGKFRLKGDKRLLKYLYDCGMGSRRGEGFGMFSLM</sequence>
<comment type="caution">
    <text evidence="3">The sequence shown here is derived from an EMBL/GenBank/DDBJ whole genome shotgun (WGS) entry which is preliminary data.</text>
</comment>
<dbReference type="Pfam" id="PF01881">
    <property type="entry name" value="Cas_Cas6_C"/>
    <property type="match status" value="1"/>
</dbReference>
<evidence type="ECO:0000259" key="2">
    <source>
        <dbReference type="Pfam" id="PF01881"/>
    </source>
</evidence>
<keyword evidence="1" id="KW-0051">Antiviral defense</keyword>
<dbReference type="InterPro" id="IPR010156">
    <property type="entry name" value="CRISPR-assoc_prot_Cas6"/>
</dbReference>
<gene>
    <name evidence="3" type="ORF">Psch_03024</name>
</gene>
<dbReference type="PANTHER" id="PTHR36984">
    <property type="entry name" value="CRISPR-ASSOCIATED ENDORIBONUCLEASE CAS6 1"/>
    <property type="match status" value="1"/>
</dbReference>
<keyword evidence="4" id="KW-1185">Reference proteome</keyword>
<evidence type="ECO:0000256" key="1">
    <source>
        <dbReference type="ARBA" id="ARBA00023118"/>
    </source>
</evidence>
<accession>A0A4Y7RAZ4</accession>
<organism evidence="3 4">
    <name type="scientific">Pelotomaculum schinkii</name>
    <dbReference type="NCBI Taxonomy" id="78350"/>
    <lineage>
        <taxon>Bacteria</taxon>
        <taxon>Bacillati</taxon>
        <taxon>Bacillota</taxon>
        <taxon>Clostridia</taxon>
        <taxon>Eubacteriales</taxon>
        <taxon>Desulfotomaculaceae</taxon>
        <taxon>Pelotomaculum</taxon>
    </lineage>
</organism>
<evidence type="ECO:0000313" key="3">
    <source>
        <dbReference type="EMBL" id="TEB05982.1"/>
    </source>
</evidence>
<protein>
    <submittedName>
        <fullName evidence="3">CRISPR associated protein Cas6</fullName>
    </submittedName>
</protein>
<dbReference type="Proteomes" id="UP000298324">
    <property type="component" value="Unassembled WGS sequence"/>
</dbReference>
<proteinExistence type="predicted"/>
<dbReference type="PANTHER" id="PTHR36984:SF3">
    <property type="entry name" value="CRISPR-ASSOCIATED ENDORIBONUCLEASE CAS6"/>
    <property type="match status" value="1"/>
</dbReference>
<dbReference type="RefSeq" id="WP_190258644.1">
    <property type="nucleotide sequence ID" value="NZ_QFGA01000002.1"/>
</dbReference>
<name>A0A4Y7RAZ4_9FIRM</name>
<dbReference type="GO" id="GO:0016788">
    <property type="term" value="F:hydrolase activity, acting on ester bonds"/>
    <property type="evidence" value="ECO:0007669"/>
    <property type="project" value="InterPro"/>
</dbReference>
<dbReference type="NCBIfam" id="TIGR01877">
    <property type="entry name" value="cas_cas6"/>
    <property type="match status" value="1"/>
</dbReference>
<dbReference type="Gene3D" id="3.30.70.1900">
    <property type="match status" value="1"/>
</dbReference>
<evidence type="ECO:0000313" key="4">
    <source>
        <dbReference type="Proteomes" id="UP000298324"/>
    </source>
</evidence>
<dbReference type="EMBL" id="QFGA01000002">
    <property type="protein sequence ID" value="TEB05982.1"/>
    <property type="molecule type" value="Genomic_DNA"/>
</dbReference>
<dbReference type="CDD" id="cd21140">
    <property type="entry name" value="Cas6_I-like"/>
    <property type="match status" value="1"/>
</dbReference>
<reference evidence="3 4" key="1">
    <citation type="journal article" date="2018" name="Environ. Microbiol.">
        <title>Novel energy conservation strategies and behaviour of Pelotomaculum schinkii driving syntrophic propionate catabolism.</title>
        <authorList>
            <person name="Hidalgo-Ahumada C.A.P."/>
            <person name="Nobu M.K."/>
            <person name="Narihiro T."/>
            <person name="Tamaki H."/>
            <person name="Liu W.T."/>
            <person name="Kamagata Y."/>
            <person name="Stams A.J.M."/>
            <person name="Imachi H."/>
            <person name="Sousa D.Z."/>
        </authorList>
    </citation>
    <scope>NUCLEOTIDE SEQUENCE [LARGE SCALE GENOMIC DNA]</scope>
    <source>
        <strain evidence="3 4">HH</strain>
    </source>
</reference>
<feature type="domain" description="CRISPR associated protein Cas6 C-terminal" evidence="2">
    <location>
        <begin position="121"/>
        <end position="238"/>
    </location>
</feature>
<dbReference type="AlphaFoldDB" id="A0A4Y7RAZ4"/>
<dbReference type="Gene3D" id="3.30.70.1890">
    <property type="match status" value="1"/>
</dbReference>
<dbReference type="InterPro" id="IPR045747">
    <property type="entry name" value="CRISPR-assoc_prot_Cas6_N_sf"/>
</dbReference>
<dbReference type="InterPro" id="IPR049435">
    <property type="entry name" value="Cas_Cas6_C"/>
</dbReference>